<organism evidence="3 4">
    <name type="scientific">Parasphingorhabdus cellanae</name>
    <dbReference type="NCBI Taxonomy" id="2806553"/>
    <lineage>
        <taxon>Bacteria</taxon>
        <taxon>Pseudomonadati</taxon>
        <taxon>Pseudomonadota</taxon>
        <taxon>Alphaproteobacteria</taxon>
        <taxon>Sphingomonadales</taxon>
        <taxon>Sphingomonadaceae</taxon>
        <taxon>Parasphingorhabdus</taxon>
    </lineage>
</organism>
<evidence type="ECO:0000313" key="4">
    <source>
        <dbReference type="Proteomes" id="UP000663923"/>
    </source>
</evidence>
<sequence>MMPPNQIQVNNNIEWVNHHFNIKVPIAKRLRVHNENPTRATMSGMRATAARLQGIIADALAAGVQIRACGSRWSFSDIPAVKDGWVVETANLDWTFNVGASDVDLASATSRDDLYLVQCGTNISKINERLETKTRRRALRTSGASNGQTIAGAIGTGVHGSAIDVGAMESEVAGIQLLTATQNLWIEPARAPVMTANFAAKLGATLVRDDAKFDAALVSLGALGIVHSVMLRGTGRYLLNSSMLHIPFGQLQGALNMLDFRGSGLPDQTRRPYFFQVILDPSKMDIGYTTVRYKELCPPGYGADYNLKSEAEPGTDLPRLIASAIKMFPDLRDTATSLLIQSELKVRSDRPHEWRLPGETYSFTSAREGIASSGFAVPIAQVTTALEIMRQAFLVHKSAPVVFTCRYAQKSPGMMAFTRYDPSCVIDIDGIDTPATRKLITLAGQRLEAAGMPFTQHWGKMHDLTKARVRRGYGGSVDRWNQVRKLLLPDAAERDAFSSPFLDDVGLNA</sequence>
<dbReference type="RefSeq" id="WP_207987526.1">
    <property type="nucleotide sequence ID" value="NZ_CP071794.1"/>
</dbReference>
<evidence type="ECO:0000259" key="2">
    <source>
        <dbReference type="PROSITE" id="PS51387"/>
    </source>
</evidence>
<accession>A0ABX7T4J6</accession>
<dbReference type="PANTHER" id="PTHR43762">
    <property type="entry name" value="L-GULONOLACTONE OXIDASE"/>
    <property type="match status" value="1"/>
</dbReference>
<evidence type="ECO:0000313" key="3">
    <source>
        <dbReference type="EMBL" id="QTD55702.1"/>
    </source>
</evidence>
<dbReference type="PROSITE" id="PS51387">
    <property type="entry name" value="FAD_PCMH"/>
    <property type="match status" value="1"/>
</dbReference>
<dbReference type="InterPro" id="IPR016169">
    <property type="entry name" value="FAD-bd_PCMH_sub2"/>
</dbReference>
<keyword evidence="4" id="KW-1185">Reference proteome</keyword>
<name>A0ABX7T4J6_9SPHN</name>
<dbReference type="InterPro" id="IPR016166">
    <property type="entry name" value="FAD-bd_PCMH"/>
</dbReference>
<keyword evidence="1" id="KW-0274">FAD</keyword>
<gene>
    <name evidence="3" type="ORF">J4G78_16140</name>
</gene>
<dbReference type="InterPro" id="IPR010031">
    <property type="entry name" value="FAD_lactone_oxidase-like"/>
</dbReference>
<dbReference type="Pfam" id="PF01565">
    <property type="entry name" value="FAD_binding_4"/>
    <property type="match status" value="1"/>
</dbReference>
<dbReference type="InterPro" id="IPR036318">
    <property type="entry name" value="FAD-bd_PCMH-like_sf"/>
</dbReference>
<dbReference type="Proteomes" id="UP000663923">
    <property type="component" value="Chromosome"/>
</dbReference>
<proteinExistence type="predicted"/>
<keyword evidence="1" id="KW-0285">Flavoprotein</keyword>
<evidence type="ECO:0000256" key="1">
    <source>
        <dbReference type="ARBA" id="ARBA00022827"/>
    </source>
</evidence>
<feature type="domain" description="FAD-binding PCMH-type" evidence="2">
    <location>
        <begin position="33"/>
        <end position="236"/>
    </location>
</feature>
<reference evidence="3 4" key="1">
    <citation type="submission" date="2021-03" db="EMBL/GenBank/DDBJ databases">
        <title>Complete genome of Parasphingorhabdus_sp.JHSY0214.</title>
        <authorList>
            <person name="Yoo J.H."/>
            <person name="Bae J.W."/>
        </authorList>
    </citation>
    <scope>NUCLEOTIDE SEQUENCE [LARGE SCALE GENOMIC DNA]</scope>
    <source>
        <strain evidence="3 4">JHSY0214</strain>
    </source>
</reference>
<dbReference type="PANTHER" id="PTHR43762:SF1">
    <property type="entry name" value="D-ARABINONO-1,4-LACTONE OXIDASE"/>
    <property type="match status" value="1"/>
</dbReference>
<dbReference type="SUPFAM" id="SSF56176">
    <property type="entry name" value="FAD-binding/transporter-associated domain-like"/>
    <property type="match status" value="1"/>
</dbReference>
<dbReference type="Gene3D" id="3.30.465.10">
    <property type="match status" value="1"/>
</dbReference>
<dbReference type="EMBL" id="CP071794">
    <property type="protein sequence ID" value="QTD55702.1"/>
    <property type="molecule type" value="Genomic_DNA"/>
</dbReference>
<dbReference type="InterPro" id="IPR006094">
    <property type="entry name" value="Oxid_FAD_bind_N"/>
</dbReference>
<protein>
    <submittedName>
        <fullName evidence="3">FAD-binding protein</fullName>
    </submittedName>
</protein>